<dbReference type="GO" id="GO:0032259">
    <property type="term" value="P:methylation"/>
    <property type="evidence" value="ECO:0007669"/>
    <property type="project" value="UniProtKB-KW"/>
</dbReference>
<dbReference type="Pfam" id="PF01429">
    <property type="entry name" value="MBD"/>
    <property type="match status" value="1"/>
</dbReference>
<organism evidence="12 13">
    <name type="scientific">Eleutherodactylus coqui</name>
    <name type="common">Puerto Rican coqui</name>
    <dbReference type="NCBI Taxonomy" id="57060"/>
    <lineage>
        <taxon>Eukaryota</taxon>
        <taxon>Metazoa</taxon>
        <taxon>Chordata</taxon>
        <taxon>Craniata</taxon>
        <taxon>Vertebrata</taxon>
        <taxon>Euteleostomi</taxon>
        <taxon>Amphibia</taxon>
        <taxon>Batrachia</taxon>
        <taxon>Anura</taxon>
        <taxon>Neobatrachia</taxon>
        <taxon>Hyloidea</taxon>
        <taxon>Eleutherodactylidae</taxon>
        <taxon>Eleutherodactylinae</taxon>
        <taxon>Eleutherodactylus</taxon>
        <taxon>Eleutherodactylus</taxon>
    </lineage>
</organism>
<accession>A0A8J6KKU6</accession>
<dbReference type="AlphaFoldDB" id="A0A8J6KKU6"/>
<keyword evidence="8" id="KW-0539">Nucleus</keyword>
<dbReference type="Gene3D" id="3.30.890.10">
    <property type="entry name" value="Methyl-cpg-binding Protein 2, Chain A"/>
    <property type="match status" value="1"/>
</dbReference>
<proteinExistence type="predicted"/>
<feature type="region of interest" description="Disordered" evidence="10">
    <location>
        <begin position="110"/>
        <end position="135"/>
    </location>
</feature>
<dbReference type="CDD" id="cd01395">
    <property type="entry name" value="HMT_MBD"/>
    <property type="match status" value="1"/>
</dbReference>
<evidence type="ECO:0000256" key="7">
    <source>
        <dbReference type="ARBA" id="ARBA00022853"/>
    </source>
</evidence>
<dbReference type="GO" id="GO:0010629">
    <property type="term" value="P:negative regulation of gene expression"/>
    <property type="evidence" value="ECO:0007669"/>
    <property type="project" value="TreeGrafter"/>
</dbReference>
<keyword evidence="9" id="KW-0131">Cell cycle</keyword>
<dbReference type="Pfam" id="PF05033">
    <property type="entry name" value="Pre-SET"/>
    <property type="match status" value="1"/>
</dbReference>
<dbReference type="PROSITE" id="PS50867">
    <property type="entry name" value="PRE_SET"/>
    <property type="match status" value="1"/>
</dbReference>
<sequence length="535" mass="60734">MKRKETPAEVTDSSTISTIQAARNISVREARTFWQKQQKEGNVDVVFKEVQSKLQLLWQKIKYGSATNQDYVRALLLVKDADFGDCETYKCDEGLEEELLEEKEGLPVRTEELSPIPISSKSEETLPSTESESSTVPLPFATTSILYKKHRCEQMCLSNVNPYFNKRENPLKFPVMCQFQRQHAKSSVISRPLDVIYKAPCGKSLRNFDDVYSYLFETKCRFLSLDHFSFDTYLQLDRYFVKNQAVFQEADISKDAELVPVPLCNEIDNSRPAPFTYRKSPWPRGYSINNFTDLFLGCCDCTDDCSDVSKCACLQLTARKLGKNLALLKKSKAPGYKHKRLQTPVPTGLYECNVSCKCNRKMCQNRVVQHGLQVRLQVFKTKEKGWGVRCLDDLDKGTFVCIYAGLILMKTGDANTSQDPVMQTHAKTTTSICPMKKIRSSHSDSEITAAPSVLSSNQKFRITPVKQGKLKRKSSRHLKGGKLDFTSVKRPKTKTSILQKRRRQLIEEGTVTTQHSSDDDFFTTPASPNILHPGK</sequence>
<dbReference type="SMART" id="SM00391">
    <property type="entry name" value="MBD"/>
    <property type="match status" value="1"/>
</dbReference>
<dbReference type="Gene3D" id="2.170.270.10">
    <property type="entry name" value="SET domain"/>
    <property type="match status" value="1"/>
</dbReference>
<dbReference type="SUPFAM" id="SSF82199">
    <property type="entry name" value="SET domain"/>
    <property type="match status" value="1"/>
</dbReference>
<comment type="caution">
    <text evidence="12">The sequence shown here is derived from an EMBL/GenBank/DDBJ whole genome shotgun (WGS) entry which is preliminary data.</text>
</comment>
<keyword evidence="4" id="KW-0949">S-adenosyl-L-methionine</keyword>
<name>A0A8J6KKU6_ELECQ</name>
<dbReference type="GO" id="GO:0008270">
    <property type="term" value="F:zinc ion binding"/>
    <property type="evidence" value="ECO:0007669"/>
    <property type="project" value="InterPro"/>
</dbReference>
<dbReference type="GO" id="GO:0005634">
    <property type="term" value="C:nucleus"/>
    <property type="evidence" value="ECO:0007669"/>
    <property type="project" value="UniProtKB-SubCell"/>
</dbReference>
<dbReference type="GO" id="GO:0046974">
    <property type="term" value="F:histone H3K9 methyltransferase activity"/>
    <property type="evidence" value="ECO:0007669"/>
    <property type="project" value="TreeGrafter"/>
</dbReference>
<dbReference type="PANTHER" id="PTHR46024:SF3">
    <property type="entry name" value="HISTONE-LYSINE N-METHYLTRANSFERASE SETDB2"/>
    <property type="match status" value="1"/>
</dbReference>
<feature type="compositionally biased region" description="Basic residues" evidence="10">
    <location>
        <begin position="490"/>
        <end position="503"/>
    </location>
</feature>
<keyword evidence="5" id="KW-0479">Metal-binding</keyword>
<keyword evidence="2" id="KW-0489">Methyltransferase</keyword>
<dbReference type="InterPro" id="IPR001739">
    <property type="entry name" value="Methyl_CpG_DNA-bd"/>
</dbReference>
<evidence type="ECO:0000256" key="9">
    <source>
        <dbReference type="ARBA" id="ARBA00023306"/>
    </source>
</evidence>
<feature type="region of interest" description="Disordered" evidence="10">
    <location>
        <begin position="490"/>
        <end position="535"/>
    </location>
</feature>
<dbReference type="InterPro" id="IPR046341">
    <property type="entry name" value="SET_dom_sf"/>
</dbReference>
<evidence type="ECO:0000256" key="10">
    <source>
        <dbReference type="SAM" id="MobiDB-lite"/>
    </source>
</evidence>
<dbReference type="EMBL" id="WNTK01000001">
    <property type="protein sequence ID" value="KAG9491839.1"/>
    <property type="molecule type" value="Genomic_DNA"/>
</dbReference>
<feature type="domain" description="Pre-SET" evidence="11">
    <location>
        <begin position="297"/>
        <end position="371"/>
    </location>
</feature>
<keyword evidence="7" id="KW-0156">Chromatin regulator</keyword>
<dbReference type="InterPro" id="IPR016177">
    <property type="entry name" value="DNA-bd_dom_sf"/>
</dbReference>
<dbReference type="InterPro" id="IPR051516">
    <property type="entry name" value="SETDB_methyltransferase"/>
</dbReference>
<dbReference type="InterPro" id="IPR047232">
    <property type="entry name" value="SETDB1/2-like_MBD"/>
</dbReference>
<evidence type="ECO:0000256" key="8">
    <source>
        <dbReference type="ARBA" id="ARBA00023242"/>
    </source>
</evidence>
<reference evidence="12" key="1">
    <citation type="thesis" date="2020" institute="ProQuest LLC" country="789 East Eisenhower Parkway, Ann Arbor, MI, USA">
        <title>Comparative Genomics and Chromosome Evolution.</title>
        <authorList>
            <person name="Mudd A.B."/>
        </authorList>
    </citation>
    <scope>NUCLEOTIDE SEQUENCE</scope>
    <source>
        <strain evidence="12">HN-11 Male</strain>
        <tissue evidence="12">Kidney and liver</tissue>
    </source>
</reference>
<dbReference type="SUPFAM" id="SSF54171">
    <property type="entry name" value="DNA-binding domain"/>
    <property type="match status" value="1"/>
</dbReference>
<dbReference type="SMART" id="SM00468">
    <property type="entry name" value="PreSET"/>
    <property type="match status" value="1"/>
</dbReference>
<gene>
    <name evidence="12" type="ORF">GDO78_000372</name>
</gene>
<keyword evidence="13" id="KW-1185">Reference proteome</keyword>
<evidence type="ECO:0000313" key="12">
    <source>
        <dbReference type="EMBL" id="KAG9491839.1"/>
    </source>
</evidence>
<comment type="subcellular location">
    <subcellularLocation>
        <location evidence="1">Nucleus</location>
    </subcellularLocation>
</comment>
<evidence type="ECO:0000256" key="1">
    <source>
        <dbReference type="ARBA" id="ARBA00004123"/>
    </source>
</evidence>
<feature type="compositionally biased region" description="Low complexity" evidence="10">
    <location>
        <begin position="125"/>
        <end position="135"/>
    </location>
</feature>
<evidence type="ECO:0000256" key="3">
    <source>
        <dbReference type="ARBA" id="ARBA00022679"/>
    </source>
</evidence>
<evidence type="ECO:0000313" key="13">
    <source>
        <dbReference type="Proteomes" id="UP000770717"/>
    </source>
</evidence>
<keyword evidence="6" id="KW-0862">Zinc</keyword>
<dbReference type="GO" id="GO:0070828">
    <property type="term" value="P:heterochromatin organization"/>
    <property type="evidence" value="ECO:0007669"/>
    <property type="project" value="TreeGrafter"/>
</dbReference>
<protein>
    <recommendedName>
        <fullName evidence="11">Pre-SET domain-containing protein</fullName>
    </recommendedName>
</protein>
<dbReference type="PANTHER" id="PTHR46024">
    <property type="entry name" value="HISTONE-LYSINE N-METHYLTRANSFERASE EGGLESS"/>
    <property type="match status" value="1"/>
</dbReference>
<keyword evidence="3" id="KW-0808">Transferase</keyword>
<evidence type="ECO:0000259" key="11">
    <source>
        <dbReference type="PROSITE" id="PS50867"/>
    </source>
</evidence>
<dbReference type="Proteomes" id="UP000770717">
    <property type="component" value="Unassembled WGS sequence"/>
</dbReference>
<dbReference type="OrthoDB" id="5792673at2759"/>
<dbReference type="GO" id="GO:0003677">
    <property type="term" value="F:DNA binding"/>
    <property type="evidence" value="ECO:0007669"/>
    <property type="project" value="InterPro"/>
</dbReference>
<evidence type="ECO:0000256" key="5">
    <source>
        <dbReference type="ARBA" id="ARBA00022723"/>
    </source>
</evidence>
<evidence type="ECO:0000256" key="6">
    <source>
        <dbReference type="ARBA" id="ARBA00022833"/>
    </source>
</evidence>
<evidence type="ECO:0000256" key="4">
    <source>
        <dbReference type="ARBA" id="ARBA00022691"/>
    </source>
</evidence>
<dbReference type="InterPro" id="IPR007728">
    <property type="entry name" value="Pre-SET_dom"/>
</dbReference>
<evidence type="ECO:0000256" key="2">
    <source>
        <dbReference type="ARBA" id="ARBA00022603"/>
    </source>
</evidence>